<dbReference type="InterPro" id="IPR018720">
    <property type="entry name" value="DUF2249"/>
</dbReference>
<gene>
    <name evidence="2" type="ORF">ACFFII_07710</name>
</gene>
<accession>A0ABV6I355</accession>
<dbReference type="RefSeq" id="WP_377698308.1">
    <property type="nucleotide sequence ID" value="NZ_JBHLWE010000019.1"/>
</dbReference>
<proteinExistence type="predicted"/>
<dbReference type="SUPFAM" id="SSF64307">
    <property type="entry name" value="SirA-like"/>
    <property type="match status" value="1"/>
</dbReference>
<reference evidence="2 3" key="1">
    <citation type="submission" date="2024-09" db="EMBL/GenBank/DDBJ databases">
        <authorList>
            <person name="Sun Q."/>
            <person name="Mori K."/>
        </authorList>
    </citation>
    <scope>NUCLEOTIDE SEQUENCE [LARGE SCALE GENOMIC DNA]</scope>
    <source>
        <strain evidence="2 3">KCTC 22789</strain>
    </source>
</reference>
<protein>
    <submittedName>
        <fullName evidence="2">DUF2249 domain-containing protein</fullName>
    </submittedName>
</protein>
<evidence type="ECO:0000313" key="3">
    <source>
        <dbReference type="Proteomes" id="UP001589799"/>
    </source>
</evidence>
<organism evidence="2 3">
    <name type="scientific">Paracoccus niistensis</name>
    <dbReference type="NCBI Taxonomy" id="632935"/>
    <lineage>
        <taxon>Bacteria</taxon>
        <taxon>Pseudomonadati</taxon>
        <taxon>Pseudomonadota</taxon>
        <taxon>Alphaproteobacteria</taxon>
        <taxon>Rhodobacterales</taxon>
        <taxon>Paracoccaceae</taxon>
        <taxon>Paracoccus</taxon>
    </lineage>
</organism>
<keyword evidence="3" id="KW-1185">Reference proteome</keyword>
<sequence length="174" mass="18655">MTRPEDQMSTIVTLDVRAMLASGQEPFSAIMQAADALGPDQTLRLIAPFRPVPLIGVMRQRGFSFAEHPLGGDVWQVDFSPPPGALSAGSSLEAADWPAPSRLLDLTGLEPPEPMTRILAAIEAAQPGEVVFALLDREPLFLLPQLKARGHAWVGNHAADASGYRLLVRRGADA</sequence>
<dbReference type="InterPro" id="IPR036868">
    <property type="entry name" value="TusA-like_sf"/>
</dbReference>
<name>A0ABV6I355_9RHOB</name>
<comment type="caution">
    <text evidence="2">The sequence shown here is derived from an EMBL/GenBank/DDBJ whole genome shotgun (WGS) entry which is preliminary data.</text>
</comment>
<feature type="domain" description="DUF2249" evidence="1">
    <location>
        <begin position="104"/>
        <end position="169"/>
    </location>
</feature>
<evidence type="ECO:0000259" key="1">
    <source>
        <dbReference type="Pfam" id="PF10006"/>
    </source>
</evidence>
<feature type="domain" description="DUF2249" evidence="1">
    <location>
        <begin position="13"/>
        <end position="80"/>
    </location>
</feature>
<evidence type="ECO:0000313" key="2">
    <source>
        <dbReference type="EMBL" id="MFC0340652.1"/>
    </source>
</evidence>
<dbReference type="Pfam" id="PF10006">
    <property type="entry name" value="DUF2249"/>
    <property type="match status" value="2"/>
</dbReference>
<dbReference type="EMBL" id="JBHLWE010000019">
    <property type="protein sequence ID" value="MFC0340652.1"/>
    <property type="molecule type" value="Genomic_DNA"/>
</dbReference>
<dbReference type="Proteomes" id="UP001589799">
    <property type="component" value="Unassembled WGS sequence"/>
</dbReference>